<gene>
    <name evidence="1" type="ORF">HMPREF0653_01590</name>
</gene>
<protein>
    <submittedName>
        <fullName evidence="1">Uncharacterized protein</fullName>
    </submittedName>
</protein>
<reference evidence="1 2" key="1">
    <citation type="submission" date="2013-06" db="EMBL/GenBank/DDBJ databases">
        <authorList>
            <person name="Weinstock G."/>
            <person name="Sodergren E."/>
            <person name="Lobos E.A."/>
            <person name="Fulton L."/>
            <person name="Fulton R."/>
            <person name="Courtney L."/>
            <person name="Fronick C."/>
            <person name="O'Laughlin M."/>
            <person name="Godfrey J."/>
            <person name="Wilson R.M."/>
            <person name="Miner T."/>
            <person name="Farmer C."/>
            <person name="Delehaunty K."/>
            <person name="Cordes M."/>
            <person name="Minx P."/>
            <person name="Tomlinson C."/>
            <person name="Chen J."/>
            <person name="Wollam A."/>
            <person name="Pepin K.H."/>
            <person name="Bhonagiri V."/>
            <person name="Zhang X."/>
            <person name="Warren W."/>
            <person name="Mitreva M."/>
            <person name="Mardis E.R."/>
            <person name="Wilson R.K."/>
        </authorList>
    </citation>
    <scope>NUCLEOTIDE SEQUENCE [LARGE SCALE GENOMIC DNA]</scope>
    <source>
        <strain evidence="1 2">ATCC 29426</strain>
    </source>
</reference>
<dbReference type="EMBL" id="AWUY01000145">
    <property type="protein sequence ID" value="ERJ76093.1"/>
    <property type="molecule type" value="Genomic_DNA"/>
</dbReference>
<comment type="caution">
    <text evidence="1">The sequence shown here is derived from an EMBL/GenBank/DDBJ whole genome shotgun (WGS) entry which is preliminary data.</text>
</comment>
<name>A0ABP2Y6U4_9BACT</name>
<evidence type="ECO:0000313" key="1">
    <source>
        <dbReference type="EMBL" id="ERJ76093.1"/>
    </source>
</evidence>
<evidence type="ECO:0000313" key="2">
    <source>
        <dbReference type="Proteomes" id="UP000016660"/>
    </source>
</evidence>
<sequence length="43" mass="4997">MLIFSTCLWILEQRLIAMILKVSILPFKTIGFNAQNRLFSVVK</sequence>
<accession>A0ABP2Y6U4</accession>
<dbReference type="Proteomes" id="UP000016660">
    <property type="component" value="Unassembled WGS sequence"/>
</dbReference>
<keyword evidence="2" id="KW-1185">Reference proteome</keyword>
<proteinExistence type="predicted"/>
<organism evidence="1 2">
    <name type="scientific">Prevotella disiens JCM 6334 = ATCC 29426</name>
    <dbReference type="NCBI Taxonomy" id="1235811"/>
    <lineage>
        <taxon>Bacteria</taxon>
        <taxon>Pseudomonadati</taxon>
        <taxon>Bacteroidota</taxon>
        <taxon>Bacteroidia</taxon>
        <taxon>Bacteroidales</taxon>
        <taxon>Prevotellaceae</taxon>
        <taxon>Prevotella</taxon>
    </lineage>
</organism>